<name>I8WQB6_9BACT</name>
<dbReference type="Proteomes" id="UP000004019">
    <property type="component" value="Unassembled WGS sequence"/>
</dbReference>
<feature type="compositionally biased region" description="Basic and acidic residues" evidence="1">
    <location>
        <begin position="58"/>
        <end position="71"/>
    </location>
</feature>
<evidence type="ECO:0000313" key="2">
    <source>
        <dbReference type="EMBL" id="EIY40052.1"/>
    </source>
</evidence>
<organism evidence="2 3">
    <name type="scientific">Phocaeicola dorei CL03T12C01</name>
    <dbReference type="NCBI Taxonomy" id="997877"/>
    <lineage>
        <taxon>Bacteria</taxon>
        <taxon>Pseudomonadati</taxon>
        <taxon>Bacteroidota</taxon>
        <taxon>Bacteroidia</taxon>
        <taxon>Bacteroidales</taxon>
        <taxon>Bacteroidaceae</taxon>
        <taxon>Phocaeicola</taxon>
    </lineage>
</organism>
<sequence length="128" mass="15032">MRCHLRKWYLRNGRFFPFLIKVRPSLRDSAFSLRFPAENFRTAKFSTGKTLRKRRDGRKRDSEGENCDRRSACATRKRTVREPPFHAVPRHETTFLSSCGEGSPAPSALHMRVVFAHIHVRRYCLPFP</sequence>
<feature type="region of interest" description="Disordered" evidence="1">
    <location>
        <begin position="48"/>
        <end position="71"/>
    </location>
</feature>
<dbReference type="HOGENOM" id="CLU_1955172_0_0_10"/>
<evidence type="ECO:0000256" key="1">
    <source>
        <dbReference type="SAM" id="MobiDB-lite"/>
    </source>
</evidence>
<dbReference type="AlphaFoldDB" id="I8WQB6"/>
<comment type="caution">
    <text evidence="2">The sequence shown here is derived from an EMBL/GenBank/DDBJ whole genome shotgun (WGS) entry which is preliminary data.</text>
</comment>
<protein>
    <submittedName>
        <fullName evidence="2">Uncharacterized protein</fullName>
    </submittedName>
</protein>
<proteinExistence type="predicted"/>
<gene>
    <name evidence="2" type="ORF">HMPREF1065_01340</name>
</gene>
<reference evidence="2 3" key="1">
    <citation type="submission" date="2012-02" db="EMBL/GenBank/DDBJ databases">
        <title>The Genome Sequence of Bacteroides dorei CL03T12C01.</title>
        <authorList>
            <consortium name="The Broad Institute Genome Sequencing Platform"/>
            <person name="Earl A."/>
            <person name="Ward D."/>
            <person name="Feldgarden M."/>
            <person name="Gevers D."/>
            <person name="Zitomersky N.L."/>
            <person name="Coyne M.J."/>
            <person name="Comstock L.E."/>
            <person name="Young S.K."/>
            <person name="Zeng Q."/>
            <person name="Gargeya S."/>
            <person name="Fitzgerald M."/>
            <person name="Haas B."/>
            <person name="Abouelleil A."/>
            <person name="Alvarado L."/>
            <person name="Arachchi H.M."/>
            <person name="Berlin A."/>
            <person name="Chapman S.B."/>
            <person name="Gearin G."/>
            <person name="Goldberg J."/>
            <person name="Griggs A."/>
            <person name="Gujja S."/>
            <person name="Hansen M."/>
            <person name="Heiman D."/>
            <person name="Howarth C."/>
            <person name="Larimer J."/>
            <person name="Lui A."/>
            <person name="MacDonald P.J.P."/>
            <person name="McCowen C."/>
            <person name="Montmayeur A."/>
            <person name="Murphy C."/>
            <person name="Neiman D."/>
            <person name="Pearson M."/>
            <person name="Priest M."/>
            <person name="Roberts A."/>
            <person name="Saif S."/>
            <person name="Shea T."/>
            <person name="Sisk P."/>
            <person name="Stolte C."/>
            <person name="Sykes S."/>
            <person name="Wortman J."/>
            <person name="Nusbaum C."/>
            <person name="Birren B."/>
        </authorList>
    </citation>
    <scope>NUCLEOTIDE SEQUENCE [LARGE SCALE GENOMIC DNA]</scope>
    <source>
        <strain evidence="2 3">CL03T12C01</strain>
    </source>
</reference>
<accession>I8WQB6</accession>
<evidence type="ECO:0000313" key="3">
    <source>
        <dbReference type="Proteomes" id="UP000004019"/>
    </source>
</evidence>
<dbReference type="EMBL" id="AGXI01000006">
    <property type="protein sequence ID" value="EIY40052.1"/>
    <property type="molecule type" value="Genomic_DNA"/>
</dbReference>